<protein>
    <submittedName>
        <fullName evidence="2">Glycosyl hydrolase BNR repeat-containing protein</fullName>
    </submittedName>
</protein>
<dbReference type="Proteomes" id="UP000655759">
    <property type="component" value="Unassembled WGS sequence"/>
</dbReference>
<dbReference type="AlphaFoldDB" id="A0A812EZ73"/>
<dbReference type="GO" id="GO:0016787">
    <property type="term" value="F:hydrolase activity"/>
    <property type="evidence" value="ECO:0007669"/>
    <property type="project" value="UniProtKB-KW"/>
</dbReference>
<accession>A0A812EZ73</accession>
<dbReference type="CDD" id="cd15482">
    <property type="entry name" value="Sialidase_non-viral"/>
    <property type="match status" value="1"/>
</dbReference>
<dbReference type="PANTHER" id="PTHR43739">
    <property type="entry name" value="XYLOGLUCANASE (EUROFUNG)"/>
    <property type="match status" value="1"/>
</dbReference>
<comment type="caution">
    <text evidence="2">The sequence shown here is derived from an EMBL/GenBank/DDBJ whole genome shotgun (WGS) entry which is preliminary data.</text>
</comment>
<dbReference type="Gene3D" id="2.130.10.10">
    <property type="entry name" value="YVTN repeat-like/Quinoprotein amine dehydrogenase"/>
    <property type="match status" value="2"/>
</dbReference>
<dbReference type="InterPro" id="IPR015943">
    <property type="entry name" value="WD40/YVTN_repeat-like_dom_sf"/>
</dbReference>
<dbReference type="PANTHER" id="PTHR43739:SF5">
    <property type="entry name" value="EXO-ALPHA-SIALIDASE"/>
    <property type="match status" value="1"/>
</dbReference>
<keyword evidence="1" id="KW-0812">Transmembrane</keyword>
<dbReference type="SUPFAM" id="SSF110296">
    <property type="entry name" value="Oligoxyloglucan reducing end-specific cellobiohydrolase"/>
    <property type="match status" value="1"/>
</dbReference>
<dbReference type="EMBL" id="CAJNAQ010000002">
    <property type="protein sequence ID" value="CAE6486367.1"/>
    <property type="molecule type" value="Genomic_DNA"/>
</dbReference>
<evidence type="ECO:0000256" key="1">
    <source>
        <dbReference type="SAM" id="Phobius"/>
    </source>
</evidence>
<reference evidence="2" key="1">
    <citation type="submission" date="2021-02" db="EMBL/GenBank/DDBJ databases">
        <authorList>
            <person name="Han P."/>
        </authorList>
    </citation>
    <scope>NUCLEOTIDE SEQUENCE</scope>
    <source>
        <strain evidence="2">Candidatus Nitrosotenuis uzonensis 5A</strain>
    </source>
</reference>
<evidence type="ECO:0000313" key="2">
    <source>
        <dbReference type="EMBL" id="CAE6486367.1"/>
    </source>
</evidence>
<dbReference type="GO" id="GO:0010411">
    <property type="term" value="P:xyloglucan metabolic process"/>
    <property type="evidence" value="ECO:0007669"/>
    <property type="project" value="TreeGrafter"/>
</dbReference>
<keyword evidence="2" id="KW-0378">Hydrolase</keyword>
<proteinExistence type="predicted"/>
<dbReference type="InterPro" id="IPR002860">
    <property type="entry name" value="BNR_rpt"/>
</dbReference>
<sequence>MTKKQSEVRLNKKPQKKKLIAVIIIAIVIGGGTAAYFATSGKNETTEGKTNLSLVGPWMDIHGVGMFLSGDDTSLYLATHNGLFRKEADGWKRVGNDKSDLMGFTIDRNSDNTMYSSGHPPGMGGNLGFRISTDGGNKWQMISPVKDSPVDFHSMTASASSPGLVYGSPGGGTELFVSHDGGVSWQPLSIPDRIISLAADPISADTVYAGTISGLFKSTDQGKNWTKLDHEQIRDLAVTGLGFSKDGKALYAFKVLPHGEGFVARSDDGGQTWVNTSGQIPDAKGVWNFAPGRSGEMYAITSQQTPAGIAASIYRSNDDGVSWTLEGTNNEDLAKSNAS</sequence>
<dbReference type="RefSeq" id="WP_205097757.1">
    <property type="nucleotide sequence ID" value="NZ_CAJNAQ010000002.1"/>
</dbReference>
<dbReference type="Pfam" id="PF02012">
    <property type="entry name" value="BNR"/>
    <property type="match status" value="1"/>
</dbReference>
<dbReference type="InterPro" id="IPR052025">
    <property type="entry name" value="Xyloglucanase_GH74"/>
</dbReference>
<keyword evidence="1" id="KW-0472">Membrane</keyword>
<name>A0A812EZ73_9ARCH</name>
<evidence type="ECO:0000313" key="3">
    <source>
        <dbReference type="Proteomes" id="UP000655759"/>
    </source>
</evidence>
<organism evidence="2 3">
    <name type="scientific">Candidatus Nitrosotenuis uzonensis</name>
    <dbReference type="NCBI Taxonomy" id="1407055"/>
    <lineage>
        <taxon>Archaea</taxon>
        <taxon>Nitrososphaerota</taxon>
        <taxon>Candidatus Nitrosotenuis</taxon>
    </lineage>
</organism>
<keyword evidence="1" id="KW-1133">Transmembrane helix</keyword>
<feature type="transmembrane region" description="Helical" evidence="1">
    <location>
        <begin position="20"/>
        <end position="38"/>
    </location>
</feature>
<gene>
    <name evidence="2" type="ORF">NUZ5A_20131</name>
</gene>